<proteinExistence type="predicted"/>
<organism evidence="1 2">
    <name type="scientific">Canavalia gladiata</name>
    <name type="common">Sword bean</name>
    <name type="synonym">Dolichos gladiatus</name>
    <dbReference type="NCBI Taxonomy" id="3824"/>
    <lineage>
        <taxon>Eukaryota</taxon>
        <taxon>Viridiplantae</taxon>
        <taxon>Streptophyta</taxon>
        <taxon>Embryophyta</taxon>
        <taxon>Tracheophyta</taxon>
        <taxon>Spermatophyta</taxon>
        <taxon>Magnoliopsida</taxon>
        <taxon>eudicotyledons</taxon>
        <taxon>Gunneridae</taxon>
        <taxon>Pentapetalae</taxon>
        <taxon>rosids</taxon>
        <taxon>fabids</taxon>
        <taxon>Fabales</taxon>
        <taxon>Fabaceae</taxon>
        <taxon>Papilionoideae</taxon>
        <taxon>50 kb inversion clade</taxon>
        <taxon>NPAAA clade</taxon>
        <taxon>indigoferoid/millettioid clade</taxon>
        <taxon>Phaseoleae</taxon>
        <taxon>Canavalia</taxon>
    </lineage>
</organism>
<dbReference type="Proteomes" id="UP001367508">
    <property type="component" value="Unassembled WGS sequence"/>
</dbReference>
<accession>A0AAN9Q1N4</accession>
<dbReference type="AlphaFoldDB" id="A0AAN9Q1N4"/>
<protein>
    <submittedName>
        <fullName evidence="1">Uncharacterized protein</fullName>
    </submittedName>
</protein>
<name>A0AAN9Q1N4_CANGL</name>
<evidence type="ECO:0000313" key="2">
    <source>
        <dbReference type="Proteomes" id="UP001367508"/>
    </source>
</evidence>
<sequence length="204" mass="23080">MDNGESGVRIRSIKRRPENHLHFQDLVVYRWNRAISFRPSTWTVGEEWACVKVSSSYKSQWESDSIGVQVGYPTIFLMNLAKLLCRSSMSNLSMDLRQFSAGHGFLDSSIGSTHSRISKGTSPRLTPCRTGYKIHHMTCQWGTLADMITEKENGTHFGSSLTYRIYTTWSSRVPMKCTSTPPPPLDYMHMNQHGPARDAPGGEF</sequence>
<dbReference type="EMBL" id="JAYMYQ010000007">
    <property type="protein sequence ID" value="KAK7321035.1"/>
    <property type="molecule type" value="Genomic_DNA"/>
</dbReference>
<keyword evidence="2" id="KW-1185">Reference proteome</keyword>
<comment type="caution">
    <text evidence="1">The sequence shown here is derived from an EMBL/GenBank/DDBJ whole genome shotgun (WGS) entry which is preliminary data.</text>
</comment>
<reference evidence="1 2" key="1">
    <citation type="submission" date="2024-01" db="EMBL/GenBank/DDBJ databases">
        <title>The genomes of 5 underutilized Papilionoideae crops provide insights into root nodulation and disease resistanc.</title>
        <authorList>
            <person name="Jiang F."/>
        </authorList>
    </citation>
    <scope>NUCLEOTIDE SEQUENCE [LARGE SCALE GENOMIC DNA]</scope>
    <source>
        <strain evidence="1">LVBAO_FW01</strain>
        <tissue evidence="1">Leaves</tissue>
    </source>
</reference>
<gene>
    <name evidence="1" type="ORF">VNO77_31139</name>
</gene>
<evidence type="ECO:0000313" key="1">
    <source>
        <dbReference type="EMBL" id="KAK7321035.1"/>
    </source>
</evidence>